<dbReference type="GO" id="GO:0005524">
    <property type="term" value="F:ATP binding"/>
    <property type="evidence" value="ECO:0007669"/>
    <property type="project" value="UniProtKB-KW"/>
</dbReference>
<dbReference type="EMBL" id="LAZR01000123">
    <property type="protein sequence ID" value="KKN89041.1"/>
    <property type="molecule type" value="Genomic_DNA"/>
</dbReference>
<dbReference type="PROSITE" id="PS50893">
    <property type="entry name" value="ABC_TRANSPORTER_2"/>
    <property type="match status" value="1"/>
</dbReference>
<evidence type="ECO:0000256" key="6">
    <source>
        <dbReference type="ARBA" id="ARBA00023136"/>
    </source>
</evidence>
<dbReference type="AlphaFoldDB" id="A0A0F9WS11"/>
<keyword evidence="4" id="KW-0067">ATP-binding</keyword>
<keyword evidence="3" id="KW-0201">Cytochrome c-type biogenesis</keyword>
<keyword evidence="1" id="KW-0813">Transport</keyword>
<dbReference type="Gene3D" id="3.40.50.300">
    <property type="entry name" value="P-loop containing nucleotide triphosphate hydrolases"/>
    <property type="match status" value="1"/>
</dbReference>
<keyword evidence="2" id="KW-0547">Nucleotide-binding</keyword>
<comment type="caution">
    <text evidence="8">The sequence shown here is derived from an EMBL/GenBank/DDBJ whole genome shotgun (WGS) entry which is preliminary data.</text>
</comment>
<keyword evidence="6" id="KW-0472">Membrane</keyword>
<accession>A0A0F9WS11</accession>
<name>A0A0F9WS11_9ZZZZ</name>
<dbReference type="InterPro" id="IPR005895">
    <property type="entry name" value="ABC_transptr_haem_export_CcmA"/>
</dbReference>
<evidence type="ECO:0000256" key="5">
    <source>
        <dbReference type="ARBA" id="ARBA00022967"/>
    </source>
</evidence>
<reference evidence="8" key="1">
    <citation type="journal article" date="2015" name="Nature">
        <title>Complex archaea that bridge the gap between prokaryotes and eukaryotes.</title>
        <authorList>
            <person name="Spang A."/>
            <person name="Saw J.H."/>
            <person name="Jorgensen S.L."/>
            <person name="Zaremba-Niedzwiedzka K."/>
            <person name="Martijn J."/>
            <person name="Lind A.E."/>
            <person name="van Eijk R."/>
            <person name="Schleper C."/>
            <person name="Guy L."/>
            <person name="Ettema T.J."/>
        </authorList>
    </citation>
    <scope>NUCLEOTIDE SEQUENCE</scope>
</reference>
<dbReference type="NCBIfam" id="TIGR01189">
    <property type="entry name" value="ccmA"/>
    <property type="match status" value="1"/>
</dbReference>
<dbReference type="SMART" id="SM00382">
    <property type="entry name" value="AAA"/>
    <property type="match status" value="1"/>
</dbReference>
<dbReference type="InterPro" id="IPR003439">
    <property type="entry name" value="ABC_transporter-like_ATP-bd"/>
</dbReference>
<dbReference type="GO" id="GO:0016887">
    <property type="term" value="F:ATP hydrolysis activity"/>
    <property type="evidence" value="ECO:0007669"/>
    <property type="project" value="InterPro"/>
</dbReference>
<sequence length="229" mass="23705">MRIAISDLCVGRGTIVVAGPIDIALSAGEALVVTGPNGAGKSTLLRTLAGLLRPLAGHVAVTGATAADGEPARTVAEIAHYVGHRNAMKPGVSVGDNLSFWRDYLGGGGRSIEAALDAVGLPDLAHLPFSYLSAGQHRRTSLARLLVVERPVWILDEPTSALDAASQQRFGALMDAHRAAGGIVIAATHQPLGMAAVRELQLESRRLPAADERSSGFDEAAIAAAEGWL</sequence>
<dbReference type="Pfam" id="PF00005">
    <property type="entry name" value="ABC_tran"/>
    <property type="match status" value="1"/>
</dbReference>
<evidence type="ECO:0000256" key="4">
    <source>
        <dbReference type="ARBA" id="ARBA00022840"/>
    </source>
</evidence>
<evidence type="ECO:0000256" key="2">
    <source>
        <dbReference type="ARBA" id="ARBA00022741"/>
    </source>
</evidence>
<evidence type="ECO:0000259" key="7">
    <source>
        <dbReference type="PROSITE" id="PS50893"/>
    </source>
</evidence>
<gene>
    <name evidence="8" type="ORF">LCGC14_0242340</name>
</gene>
<evidence type="ECO:0000256" key="3">
    <source>
        <dbReference type="ARBA" id="ARBA00022748"/>
    </source>
</evidence>
<dbReference type="InterPro" id="IPR027417">
    <property type="entry name" value="P-loop_NTPase"/>
</dbReference>
<organism evidence="8">
    <name type="scientific">marine sediment metagenome</name>
    <dbReference type="NCBI Taxonomy" id="412755"/>
    <lineage>
        <taxon>unclassified sequences</taxon>
        <taxon>metagenomes</taxon>
        <taxon>ecological metagenomes</taxon>
    </lineage>
</organism>
<evidence type="ECO:0000256" key="1">
    <source>
        <dbReference type="ARBA" id="ARBA00022448"/>
    </source>
</evidence>
<protein>
    <recommendedName>
        <fullName evidence="7">ABC transporter domain-containing protein</fullName>
    </recommendedName>
</protein>
<dbReference type="InterPro" id="IPR003593">
    <property type="entry name" value="AAA+_ATPase"/>
</dbReference>
<evidence type="ECO:0000313" key="8">
    <source>
        <dbReference type="EMBL" id="KKN89041.1"/>
    </source>
</evidence>
<dbReference type="GO" id="GO:0017004">
    <property type="term" value="P:cytochrome complex assembly"/>
    <property type="evidence" value="ECO:0007669"/>
    <property type="project" value="UniProtKB-KW"/>
</dbReference>
<proteinExistence type="predicted"/>
<feature type="domain" description="ABC transporter" evidence="7">
    <location>
        <begin position="3"/>
        <end position="229"/>
    </location>
</feature>
<dbReference type="PANTHER" id="PTHR43499">
    <property type="entry name" value="ABC TRANSPORTER I FAMILY MEMBER 1"/>
    <property type="match status" value="1"/>
</dbReference>
<dbReference type="PANTHER" id="PTHR43499:SF1">
    <property type="entry name" value="ABC TRANSPORTER I FAMILY MEMBER 1"/>
    <property type="match status" value="1"/>
</dbReference>
<dbReference type="GO" id="GO:0022857">
    <property type="term" value="F:transmembrane transporter activity"/>
    <property type="evidence" value="ECO:0007669"/>
    <property type="project" value="InterPro"/>
</dbReference>
<keyword evidence="5" id="KW-1278">Translocase</keyword>
<dbReference type="SUPFAM" id="SSF52540">
    <property type="entry name" value="P-loop containing nucleoside triphosphate hydrolases"/>
    <property type="match status" value="1"/>
</dbReference>